<dbReference type="InterPro" id="IPR018485">
    <property type="entry name" value="FGGY_C"/>
</dbReference>
<dbReference type="Pfam" id="PF02782">
    <property type="entry name" value="FGGY_C"/>
    <property type="match status" value="1"/>
</dbReference>
<dbReference type="GO" id="GO:0005975">
    <property type="term" value="P:carbohydrate metabolic process"/>
    <property type="evidence" value="ECO:0007669"/>
    <property type="project" value="InterPro"/>
</dbReference>
<evidence type="ECO:0000259" key="6">
    <source>
        <dbReference type="Pfam" id="PF02782"/>
    </source>
</evidence>
<dbReference type="Proteomes" id="UP000184612">
    <property type="component" value="Unassembled WGS sequence"/>
</dbReference>
<evidence type="ECO:0000256" key="1">
    <source>
        <dbReference type="ARBA" id="ARBA00009156"/>
    </source>
</evidence>
<evidence type="ECO:0000313" key="7">
    <source>
        <dbReference type="EMBL" id="SHO54053.1"/>
    </source>
</evidence>
<evidence type="ECO:0000256" key="2">
    <source>
        <dbReference type="ARBA" id="ARBA00022679"/>
    </source>
</evidence>
<reference evidence="7 8" key="1">
    <citation type="submission" date="2016-12" db="EMBL/GenBank/DDBJ databases">
        <authorList>
            <person name="Song W.-J."/>
            <person name="Kurnit D.M."/>
        </authorList>
    </citation>
    <scope>NUCLEOTIDE SEQUENCE [LARGE SCALE GENOMIC DNA]</scope>
    <source>
        <strain evidence="7 8">DSM 12503</strain>
    </source>
</reference>
<evidence type="ECO:0000256" key="4">
    <source>
        <dbReference type="RuleBase" id="RU003733"/>
    </source>
</evidence>
<keyword evidence="3 4" id="KW-0418">Kinase</keyword>
<evidence type="ECO:0000313" key="8">
    <source>
        <dbReference type="Proteomes" id="UP000184612"/>
    </source>
</evidence>
<dbReference type="PANTHER" id="PTHR43095">
    <property type="entry name" value="SUGAR KINASE"/>
    <property type="match status" value="1"/>
</dbReference>
<protein>
    <submittedName>
        <fullName evidence="7">Xylulokinase</fullName>
    </submittedName>
</protein>
<evidence type="ECO:0000259" key="5">
    <source>
        <dbReference type="Pfam" id="PF00370"/>
    </source>
</evidence>
<organism evidence="7 8">
    <name type="scientific">Anaerocolumna xylanovorans DSM 12503</name>
    <dbReference type="NCBI Taxonomy" id="1121345"/>
    <lineage>
        <taxon>Bacteria</taxon>
        <taxon>Bacillati</taxon>
        <taxon>Bacillota</taxon>
        <taxon>Clostridia</taxon>
        <taxon>Lachnospirales</taxon>
        <taxon>Lachnospiraceae</taxon>
        <taxon>Anaerocolumna</taxon>
    </lineage>
</organism>
<name>A0A1M7YN28_9FIRM</name>
<dbReference type="AlphaFoldDB" id="A0A1M7YN28"/>
<evidence type="ECO:0000256" key="3">
    <source>
        <dbReference type="ARBA" id="ARBA00022777"/>
    </source>
</evidence>
<dbReference type="InterPro" id="IPR000577">
    <property type="entry name" value="Carb_kinase_FGGY"/>
</dbReference>
<comment type="similarity">
    <text evidence="1 4">Belongs to the FGGY kinase family.</text>
</comment>
<dbReference type="GO" id="GO:0016773">
    <property type="term" value="F:phosphotransferase activity, alcohol group as acceptor"/>
    <property type="evidence" value="ECO:0007669"/>
    <property type="project" value="InterPro"/>
</dbReference>
<dbReference type="EMBL" id="FRFD01000017">
    <property type="protein sequence ID" value="SHO54053.1"/>
    <property type="molecule type" value="Genomic_DNA"/>
</dbReference>
<dbReference type="GO" id="GO:0016301">
    <property type="term" value="F:kinase activity"/>
    <property type="evidence" value="ECO:0007669"/>
    <property type="project" value="UniProtKB-KW"/>
</dbReference>
<dbReference type="Gene3D" id="3.30.420.40">
    <property type="match status" value="2"/>
</dbReference>
<gene>
    <name evidence="7" type="ORF">SAMN02745217_04492</name>
</gene>
<dbReference type="InterPro" id="IPR018483">
    <property type="entry name" value="Carb_kinase_FGGY_CS"/>
</dbReference>
<dbReference type="InterPro" id="IPR050406">
    <property type="entry name" value="FGGY_Carb_Kinase"/>
</dbReference>
<dbReference type="SUPFAM" id="SSF53067">
    <property type="entry name" value="Actin-like ATPase domain"/>
    <property type="match status" value="2"/>
</dbReference>
<accession>A0A1M7YN28</accession>
<dbReference type="PROSITE" id="PS00445">
    <property type="entry name" value="FGGY_KINASES_2"/>
    <property type="match status" value="1"/>
</dbReference>
<dbReference type="RefSeq" id="WP_084558830.1">
    <property type="nucleotide sequence ID" value="NZ_FRFD01000017.1"/>
</dbReference>
<dbReference type="InterPro" id="IPR043129">
    <property type="entry name" value="ATPase_NBD"/>
</dbReference>
<dbReference type="Pfam" id="PF00370">
    <property type="entry name" value="FGGY_N"/>
    <property type="match status" value="1"/>
</dbReference>
<keyword evidence="2 4" id="KW-0808">Transferase</keyword>
<feature type="domain" description="Carbohydrate kinase FGGY N-terminal" evidence="5">
    <location>
        <begin position="6"/>
        <end position="248"/>
    </location>
</feature>
<dbReference type="InterPro" id="IPR018484">
    <property type="entry name" value="FGGY_N"/>
</dbReference>
<feature type="domain" description="Carbohydrate kinase FGGY C-terminal" evidence="6">
    <location>
        <begin position="260"/>
        <end position="454"/>
    </location>
</feature>
<dbReference type="STRING" id="1121345.SAMN02745217_04492"/>
<proteinExistence type="inferred from homology"/>
<dbReference type="OrthoDB" id="9805576at2"/>
<dbReference type="CDD" id="cd07804">
    <property type="entry name" value="ASKHA_NBD_FGGY_RrXK-like"/>
    <property type="match status" value="1"/>
</dbReference>
<keyword evidence="8" id="KW-1185">Reference proteome</keyword>
<sequence length="509" mass="56852">MKEKIFIGCDIGTSSTKTVAVDINGKVLAQAVKSYGIIQKHHNWAEQDAAVWFEAAAETIQAVVKKIDEKAVEAICISALYGGTGVMCDASMESIRPSIIWMDRRAEEESRWIRKNVGEDRIFEISGNGIDSYFGFTKLLWVKNHEPENWKKIRFILPVHSYILYKLTGKVTVDYCSAGNVGGIFDYRLREWSEEMCTELGIPYEALPKEFHAPGEIIGTLNAEYQEKLGFNHEVKICAGTVDCIASMISATIVRNGDNAAVLGTSLNWGFLHDRLPDNPSLVSMPYGFDSKKLSYTYGGASTAGALPRWFVKSFFGNEDASNYELLEKEIAENQIGAGSNGIIVLPYFMGERTPIWDENATGLIFGLTLSHTRAHIYRAVLESVAYSLLHIMEAMTGDEDDVRKDKINKIILVGGGSKSELWKSIFADVTGLPVYTPVNPVEAPLGDAFMAAMGTENIKETSVIEEWVKMNPPVNPVIENNVVYKKYFEMYKQLYMDLKDTMGRHSRF</sequence>
<dbReference type="PANTHER" id="PTHR43095:SF5">
    <property type="entry name" value="XYLULOSE KINASE"/>
    <property type="match status" value="1"/>
</dbReference>
<dbReference type="PIRSF" id="PIRSF000538">
    <property type="entry name" value="GlpK"/>
    <property type="match status" value="1"/>
</dbReference>